<accession>A0AAU7RQV3</accession>
<reference evidence="1" key="1">
    <citation type="submission" date="2024-06" db="EMBL/GenBank/DDBJ databases">
        <authorList>
            <person name="Li T."/>
            <person name="Gao R."/>
        </authorList>
    </citation>
    <scope>NUCLEOTIDE SEQUENCE</scope>
    <source>
        <strain evidence="1">ZPR3</strain>
    </source>
</reference>
<dbReference type="EMBL" id="CP157960">
    <property type="protein sequence ID" value="XBT92568.1"/>
    <property type="molecule type" value="Genomic_DNA"/>
</dbReference>
<dbReference type="AlphaFoldDB" id="A0AAU7RQV3"/>
<evidence type="ECO:0008006" key="2">
    <source>
        <dbReference type="Google" id="ProtNLM"/>
    </source>
</evidence>
<evidence type="ECO:0000313" key="1">
    <source>
        <dbReference type="EMBL" id="XBT92568.1"/>
    </source>
</evidence>
<organism evidence="1">
    <name type="scientific">Rhizobium sp. ZPR3</name>
    <dbReference type="NCBI Taxonomy" id="3158967"/>
    <lineage>
        <taxon>Bacteria</taxon>
        <taxon>Pseudomonadati</taxon>
        <taxon>Pseudomonadota</taxon>
        <taxon>Alphaproteobacteria</taxon>
        <taxon>Hyphomicrobiales</taxon>
        <taxon>Rhizobiaceae</taxon>
        <taxon>Rhizobium/Agrobacterium group</taxon>
        <taxon>Rhizobium</taxon>
    </lineage>
</organism>
<protein>
    <recommendedName>
        <fullName evidence="2">DUF4145 domain-containing protein</fullName>
    </recommendedName>
</protein>
<dbReference type="RefSeq" id="WP_349956958.1">
    <property type="nucleotide sequence ID" value="NZ_CP157960.1"/>
</dbReference>
<proteinExistence type="predicted"/>
<sequence length="252" mass="27754">MVAQALRFYEAISDAGSLSERELVSYFCYMITVELGQPSATAKAVNECFAACDLKVPSRTASYLSEGTKKPPLTYVKLAAGGYRLHRNASDQISSKLGTRRIVIQTSTELRSLEAGFPEGAKKKFLSETVDCFEANANRAAVVMCWILAVDHMFDFVLTHHLADFNNALAANPDKRIKKIGNKEDLSELQESKFIELCRAANIISNDVRKILDNALGVRNTAAHPSNVEIARSKAIAVIEDLVANILRKFVI</sequence>
<gene>
    <name evidence="1" type="ORF">ABM479_17680</name>
</gene>
<name>A0AAU7RQV3_9HYPH</name>